<feature type="domain" description="Fibronectin type-III" evidence="3">
    <location>
        <begin position="1855"/>
        <end position="1951"/>
    </location>
</feature>
<evidence type="ECO:0000256" key="1">
    <source>
        <dbReference type="ARBA" id="ARBA00022737"/>
    </source>
</evidence>
<organism evidence="4 5">
    <name type="scientific">Mizuhopecten yessoensis</name>
    <name type="common">Japanese scallop</name>
    <name type="synonym">Patinopecten yessoensis</name>
    <dbReference type="NCBI Taxonomy" id="6573"/>
    <lineage>
        <taxon>Eukaryota</taxon>
        <taxon>Metazoa</taxon>
        <taxon>Spiralia</taxon>
        <taxon>Lophotrochozoa</taxon>
        <taxon>Mollusca</taxon>
        <taxon>Bivalvia</taxon>
        <taxon>Autobranchia</taxon>
        <taxon>Pteriomorphia</taxon>
        <taxon>Pectinida</taxon>
        <taxon>Pectinoidea</taxon>
        <taxon>Pectinidae</taxon>
        <taxon>Mizuhopecten</taxon>
    </lineage>
</organism>
<dbReference type="SUPFAM" id="SSF49265">
    <property type="entry name" value="Fibronectin type III"/>
    <property type="match status" value="6"/>
</dbReference>
<feature type="compositionally biased region" description="Polar residues" evidence="2">
    <location>
        <begin position="1260"/>
        <end position="1272"/>
    </location>
</feature>
<dbReference type="InterPro" id="IPR050991">
    <property type="entry name" value="ECM_Regulatory_Proteins"/>
</dbReference>
<evidence type="ECO:0000313" key="5">
    <source>
        <dbReference type="Proteomes" id="UP000242188"/>
    </source>
</evidence>
<proteinExistence type="predicted"/>
<dbReference type="InterPro" id="IPR036249">
    <property type="entry name" value="Thioredoxin-like_sf"/>
</dbReference>
<feature type="compositionally biased region" description="Polar residues" evidence="2">
    <location>
        <begin position="29"/>
        <end position="39"/>
    </location>
</feature>
<feature type="compositionally biased region" description="Polar residues" evidence="2">
    <location>
        <begin position="1229"/>
        <end position="1239"/>
    </location>
</feature>
<dbReference type="InterPro" id="IPR008972">
    <property type="entry name" value="Cupredoxin"/>
</dbReference>
<feature type="region of interest" description="Disordered" evidence="2">
    <location>
        <begin position="1114"/>
        <end position="1272"/>
    </location>
</feature>
<name>A0A210PYK7_MIZYE</name>
<comment type="caution">
    <text evidence="4">The sequence shown here is derived from an EMBL/GenBank/DDBJ whole genome shotgun (WGS) entry which is preliminary data.</text>
</comment>
<feature type="compositionally biased region" description="Basic and acidic residues" evidence="2">
    <location>
        <begin position="1120"/>
        <end position="1141"/>
    </location>
</feature>
<feature type="compositionally biased region" description="Acidic residues" evidence="2">
    <location>
        <begin position="1203"/>
        <end position="1220"/>
    </location>
</feature>
<sequence>MGNSASQEEVLLDDEGPDPEGTPPVPQPNRASSRTSLQGSHIHRGDSQDVPVTVTDKGFSIPEITIIEGQFVSFMWEDSKSKLNIVQVVHDGEKLRPVIGGYEAKATEVKGHYDQQFNSEGEYKFAINGIRCTPLSVTVKRKVDLLIEITDEGFQQAVVYIDQGHSVKWHWNECKTPHAVQKVDYSIEKKCFVRNTETSKAPVTSDSYRETFPKPGLFFFKTESNKGINAFCVVHVREAQREFRVEILDRSFQPMILLVEEGDRVWWSWDKFKCKKSHSVYQIEAPPIDQDDEEPYQPVEDGFRWATPSKQGLMSHEFFKPGVYYFSDQNQQEAAEYIGTVIVKPKQQEHYVELTTLKGFEQDVVKAQSGDRLWFHWDKDQATKNNFKFVIQQVGKCLTPLAKPASPLDETTQLEDPLDSDAMGLCARVGLATAVVPSTGVYHYRLYATEDTKDINTKEMNTCSAIVNPGPKNHTIHLTDSGFEPKVITVRPNDRVWWVWQGGKKPHNIIQVSHQGSHIEDGFCSGMIRDPPSAYVHQFSEAGVFYFISSSISKVFGAIVVSTQPVVHEVKVGMAVNPDPLTVKQNDIVAWTFRSTRQYDIMEVESMDEITQELGDKLKVPKRRCLSRAIKQPGVIQFYSKSFFQNLGSGDADKTEVPKISSVICDDRYDNMAIRVTRGGFSPTFCYILKGQSVLWTWKGTDEEHNIVHVGSDETRDDPLNTVKGPKSFNSGQKVKNNSFLYTFDEPGSYSVVSRGADGYSCTVYVLRSAPKVKEPTIETSNGGSLKQYDRIQLSCPTPGAKIFFTTDGTPPLLHLEEAKLFKQDKGVIFKQPGIKFIRAIAVLERTLNSDIFTSKRFLVADDDGADRQSMSSAASVAEQRPGPSKDGAWEWWDCAPHIKACFTEPGVMEVFWNPPESGQLPLIKGCLLFLNGVTYCDMFPPNNTSISVSGMAGGRLYEVKVEVASTNNKYKPLTSNVLVMKCPKRTPDGGPVISLERTERPDALAVVWMAIDTPDYPISGYLIFLDDVQCGSRLVPSPDSDRCKVVIGGCTLRQIHSIYVKALPHVDIDHAKTSNLLEVTLPLDFEQVELPPEEERMDEPEFYKEYIEIAEGAGQLPTMDDHKRDRSPENLELEKARYKVESTTSYLTTSTSTSTSDQSVGTDTPQRSPRQQRKPRYDYNEEGIEYNKYRKGIPHRSVSDSNESEDGTTDEESDDEESSSDSTDSQSRASIPSQSNHLSFDASKSFADNDKSIKRSKGSRASSRMSNQTTPKEVMVEQGELQMSRAPTTAVEPHSGYAPMEIGKRQNKTAIIQVQQSVQLDEARLGDLNVTERRVAVAADNKELLRTVDDGVLIKKAHEQNTLPPPAIKVSSKGKTGVKVEWLLQDEVLPDYTLLLYVVNIVGQKFGSEFRKSDHSFDCNIVEGDKQIRAQQHCWNVQDSQEKSIFGLMPGMTYRIFVIANYNTLKGNQPYEVQTTSSVIYYTTMGPPSAPRLRVCSVDLYEATVEWDEPAMHKEMSLKGYRLLVDNKPFRLTPPEKRSVVINKLEPGKTICVQVKAVAKQGNGIESEASRPIYISCPRAPAPAAISQETSMKTGCVLISWRKPESHVHTPQGESICYYQIYQNGQKRDIVKPNNKSNHQGYHHYLYDLPADQAVDVGVKCIAGSMNVDPFQDQVFCRSESHVSNTLRVIAPSVPHSPNLYLESMTTKGIEVTWMTPQQLGDVKLSGYRMMKNGHLYGGLIPPYINTWTISDITLGESVTLQLIALTEHPIGKIEAEIANRQRSEKDKLEKMESAAKSMSRSALIKYSKDMPTKGWPKLPRSARDPFEEHLGDRYAGCRPGRKLKMVYSGLVQPPSDVRIHQVTGHSALIGWSVDDTKFHFVRPESFRVRWWPGEEPVDNIVSDETTDNRLLISGLRSDTAYTVVVDAVKSEIMKNEPSEDNKEVPEEETRNTFTLTATSNYLTLKTAKPPSKPSHIGVSANTCSSMRIAWNTPREHGTSIIGIRIDAVSMAKNEPHHISYDALPDAVSIDIEGLKEKTEYLIRVTAVTDEYFDRLPEKHKFKKAKVLPRDVMVPPMESPWLPSNYIIERTAGTEPPANLKVTKATTTSMTLSWISPIVYGSNRLKNIIVRWTDVKNDRKGVDEVKMSSYKTLDPKDTQTTITDLVPGTQYKVVVEAVVSVRTSLVDTNDNEMEKYRRIAHVMSKALYCRSRAPTEAPNLYITEFSQDTAQLYWEKPRLVSTIGREEDGKPKYIRRYLEGYKLEINGATHCCLGPTRQSCSLKKCRPGKEYTVRLLALTCTDEGKKERKKKYKGFYAQQNKEDLDYATLLNDEDNLDPSPSDDVEMILPRIQPGYIASVKATFRHVEDTEINMFGEIRVEWTIQGEATLIKDFNVHYMIEDEDTVRQVRGASASARLLSIPVERLKSVYQITVEPNYYTETLPHKAQSVQIVIPGPPDAPQVFLKSVTPEEFVIEWGEPKLWGGVKVRGYQVYMNDKRAGNELSTSHRKAVIPCRPNKTYKINLVALSSKPEYEDSLKSNTLLVNTSLHSPRQARALDEWQTDDTDVPVKVAQITDTSIHLDWSRYLEVEEVAGYRIEWSSVAQPTQRSLNLERDNNSCIINNCLPGTTHFVRLIVLDDQGKELERSRQLTIQTSAPPEAPIMTVRACNFRYISVQWEKPTTYGDALVTGYKVFVNGIIMHTLNADQTSYTYTEGKWCHEYTFQVQALTALERMSSKVSEPLTVVWPGAMSPHLHRLPTHSSSVIRIGWDDLNMSDGAKVKHFRGMCTEEATNKVVYDFPIHPESREVEFSNLKNRIYTILLEVHLYGTNDVIRSDVLRVQPATAPDPPRVTVTVVGLDERRQLEKITCDLVNKRDRLIRKVGHKLKEIGALAHPLRAEKNREVIEGAHTLTRVEEYLEQCFIAMEHFTGQLMAHISWQCPQSRPDFQIAGYKVLIDSKQYGSPMHDGVRSIRISLPVDQPKYKLSMVSVTEKPQATSEESNSVELLAENFRPFAFYCYHSIHQKNIRWPSTGCCKYLDSINYERQLAKKLANQGLLKKKVPPPSCSLLDVFDGEYKPFMGTHNKEFPTVVLFWTPWCLSSQAVMTNFVRFAREYSSDYNFIAVTCGVDAMGATERKALIHQITTNGYRADNVLWHCTSQCASSIHEATNNSMAGHSRKYDEGHHKLVDLTEILGIAGVPTLLFVHPEGYIAWHGRYSSFDYAAFSAFMRHTFCEVTGTACSVFKCDSCQNDLTIDNQTIEQVLQLVHDIPMKNVPLSRMPADFFQNDDSSNLIENSPEQIFFKRKPSPKGRSKKKRSSQITVNSRPYSASTYVQLLKSPYMQQVVPSPKVLNRMLRPNSASGARQ</sequence>
<dbReference type="PANTHER" id="PTHR46708:SF11">
    <property type="entry name" value="RECEPTOR-TYPE TYROSINE-PROTEIN PHOSPHATASE ETA-LIKE"/>
    <property type="match status" value="1"/>
</dbReference>
<dbReference type="SUPFAM" id="SSF49503">
    <property type="entry name" value="Cupredoxins"/>
    <property type="match status" value="3"/>
</dbReference>
<protein>
    <submittedName>
        <fullName evidence="4">Fibronectin</fullName>
    </submittedName>
</protein>
<feature type="domain" description="Fibronectin type-III" evidence="3">
    <location>
        <begin position="2658"/>
        <end position="2750"/>
    </location>
</feature>
<feature type="domain" description="Fibronectin type-III" evidence="3">
    <location>
        <begin position="2457"/>
        <end position="2550"/>
    </location>
</feature>
<dbReference type="CDD" id="cd00063">
    <property type="entry name" value="FN3"/>
    <property type="match status" value="6"/>
</dbReference>
<dbReference type="InterPro" id="IPR013783">
    <property type="entry name" value="Ig-like_fold"/>
</dbReference>
<feature type="domain" description="Fibronectin type-III" evidence="3">
    <location>
        <begin position="1971"/>
        <end position="2071"/>
    </location>
</feature>
<dbReference type="Gene3D" id="2.60.40.420">
    <property type="entry name" value="Cupredoxins - blue copper proteins"/>
    <property type="match status" value="3"/>
</dbReference>
<dbReference type="InterPro" id="IPR036116">
    <property type="entry name" value="FN3_sf"/>
</dbReference>
<feature type="compositionally biased region" description="Basic residues" evidence="2">
    <location>
        <begin position="3304"/>
        <end position="3319"/>
    </location>
</feature>
<evidence type="ECO:0000256" key="2">
    <source>
        <dbReference type="SAM" id="MobiDB-lite"/>
    </source>
</evidence>
<feature type="domain" description="Fibronectin type-III" evidence="3">
    <location>
        <begin position="1488"/>
        <end position="1581"/>
    </location>
</feature>
<evidence type="ECO:0000313" key="4">
    <source>
        <dbReference type="EMBL" id="OWF41565.1"/>
    </source>
</evidence>
<keyword evidence="5" id="KW-1185">Reference proteome</keyword>
<dbReference type="STRING" id="6573.A0A210PYK7"/>
<feature type="domain" description="Fibronectin type-III" evidence="3">
    <location>
        <begin position="2097"/>
        <end position="2192"/>
    </location>
</feature>
<dbReference type="Gene3D" id="3.40.30.10">
    <property type="entry name" value="Glutaredoxin"/>
    <property type="match status" value="1"/>
</dbReference>
<reference evidence="4 5" key="1">
    <citation type="journal article" date="2017" name="Nat. Ecol. Evol.">
        <title>Scallop genome provides insights into evolution of bilaterian karyotype and development.</title>
        <authorList>
            <person name="Wang S."/>
            <person name="Zhang J."/>
            <person name="Jiao W."/>
            <person name="Li J."/>
            <person name="Xun X."/>
            <person name="Sun Y."/>
            <person name="Guo X."/>
            <person name="Huan P."/>
            <person name="Dong B."/>
            <person name="Zhang L."/>
            <person name="Hu X."/>
            <person name="Sun X."/>
            <person name="Wang J."/>
            <person name="Zhao C."/>
            <person name="Wang Y."/>
            <person name="Wang D."/>
            <person name="Huang X."/>
            <person name="Wang R."/>
            <person name="Lv J."/>
            <person name="Li Y."/>
            <person name="Zhang Z."/>
            <person name="Liu B."/>
            <person name="Lu W."/>
            <person name="Hui Y."/>
            <person name="Liang J."/>
            <person name="Zhou Z."/>
            <person name="Hou R."/>
            <person name="Li X."/>
            <person name="Liu Y."/>
            <person name="Li H."/>
            <person name="Ning X."/>
            <person name="Lin Y."/>
            <person name="Zhao L."/>
            <person name="Xing Q."/>
            <person name="Dou J."/>
            <person name="Li Y."/>
            <person name="Mao J."/>
            <person name="Guo H."/>
            <person name="Dou H."/>
            <person name="Li T."/>
            <person name="Mu C."/>
            <person name="Jiang W."/>
            <person name="Fu Q."/>
            <person name="Fu X."/>
            <person name="Miao Y."/>
            <person name="Liu J."/>
            <person name="Yu Q."/>
            <person name="Li R."/>
            <person name="Liao H."/>
            <person name="Li X."/>
            <person name="Kong Y."/>
            <person name="Jiang Z."/>
            <person name="Chourrout D."/>
            <person name="Li R."/>
            <person name="Bao Z."/>
        </authorList>
    </citation>
    <scope>NUCLEOTIDE SEQUENCE [LARGE SCALE GENOMIC DNA]</scope>
    <source>
        <strain evidence="4 5">PY_sf001</strain>
    </source>
</reference>
<dbReference type="SUPFAM" id="SSF52833">
    <property type="entry name" value="Thioredoxin-like"/>
    <property type="match status" value="1"/>
</dbReference>
<dbReference type="Gene3D" id="2.60.40.10">
    <property type="entry name" value="Immunoglobulins"/>
    <property type="match status" value="7"/>
</dbReference>
<feature type="region of interest" description="Disordered" evidence="2">
    <location>
        <begin position="3304"/>
        <end position="3326"/>
    </location>
</feature>
<dbReference type="PANTHER" id="PTHR46708">
    <property type="entry name" value="TENASCIN"/>
    <property type="match status" value="1"/>
</dbReference>
<dbReference type="PROSITE" id="PS50853">
    <property type="entry name" value="FN3"/>
    <property type="match status" value="6"/>
</dbReference>
<feature type="region of interest" description="Disordered" evidence="2">
    <location>
        <begin position="1"/>
        <end position="53"/>
    </location>
</feature>
<accession>A0A210PYK7</accession>
<gene>
    <name evidence="4" type="ORF">KP79_PYT11850</name>
</gene>
<dbReference type="EMBL" id="NEDP02005383">
    <property type="protein sequence ID" value="OWF41565.1"/>
    <property type="molecule type" value="Genomic_DNA"/>
</dbReference>
<dbReference type="Proteomes" id="UP000242188">
    <property type="component" value="Unassembled WGS sequence"/>
</dbReference>
<dbReference type="OrthoDB" id="10036029at2759"/>
<keyword evidence="1" id="KW-0677">Repeat</keyword>
<evidence type="ECO:0000259" key="3">
    <source>
        <dbReference type="PROSITE" id="PS50853"/>
    </source>
</evidence>
<dbReference type="Pfam" id="PF00041">
    <property type="entry name" value="fn3"/>
    <property type="match status" value="5"/>
</dbReference>
<dbReference type="InterPro" id="IPR003961">
    <property type="entry name" value="FN3_dom"/>
</dbReference>
<feature type="compositionally biased region" description="Low complexity" evidence="2">
    <location>
        <begin position="1143"/>
        <end position="1170"/>
    </location>
</feature>
<dbReference type="SMART" id="SM00060">
    <property type="entry name" value="FN3"/>
    <property type="match status" value="11"/>
</dbReference>